<accession>A0A0L7K3E8</accession>
<keyword evidence="3" id="KW-1185">Reference proteome</keyword>
<evidence type="ECO:0000313" key="2">
    <source>
        <dbReference type="EMBL" id="KOB52345.1"/>
    </source>
</evidence>
<dbReference type="Proteomes" id="UP000037510">
    <property type="component" value="Unassembled WGS sequence"/>
</dbReference>
<evidence type="ECO:0000313" key="3">
    <source>
        <dbReference type="Proteomes" id="UP000037510"/>
    </source>
</evidence>
<protein>
    <submittedName>
        <fullName evidence="2">Uncharacterized protein</fullName>
    </submittedName>
</protein>
<evidence type="ECO:0000256" key="1">
    <source>
        <dbReference type="SAM" id="MobiDB-lite"/>
    </source>
</evidence>
<dbReference type="EMBL" id="JTDY01012013">
    <property type="protein sequence ID" value="KOB52345.1"/>
    <property type="molecule type" value="Genomic_DNA"/>
</dbReference>
<gene>
    <name evidence="2" type="ORF">OBRU01_26063</name>
</gene>
<comment type="caution">
    <text evidence="2">The sequence shown here is derived from an EMBL/GenBank/DDBJ whole genome shotgun (WGS) entry which is preliminary data.</text>
</comment>
<feature type="region of interest" description="Disordered" evidence="1">
    <location>
        <begin position="379"/>
        <end position="400"/>
    </location>
</feature>
<feature type="compositionally biased region" description="Polar residues" evidence="1">
    <location>
        <begin position="15"/>
        <end position="27"/>
    </location>
</feature>
<name>A0A0L7K3E8_OPEBR</name>
<feature type="compositionally biased region" description="Basic and acidic residues" evidence="1">
    <location>
        <begin position="636"/>
        <end position="654"/>
    </location>
</feature>
<organism evidence="2 3">
    <name type="scientific">Operophtera brumata</name>
    <name type="common">Winter moth</name>
    <name type="synonym">Phalaena brumata</name>
    <dbReference type="NCBI Taxonomy" id="104452"/>
    <lineage>
        <taxon>Eukaryota</taxon>
        <taxon>Metazoa</taxon>
        <taxon>Ecdysozoa</taxon>
        <taxon>Arthropoda</taxon>
        <taxon>Hexapoda</taxon>
        <taxon>Insecta</taxon>
        <taxon>Pterygota</taxon>
        <taxon>Neoptera</taxon>
        <taxon>Endopterygota</taxon>
        <taxon>Lepidoptera</taxon>
        <taxon>Glossata</taxon>
        <taxon>Ditrysia</taxon>
        <taxon>Geometroidea</taxon>
        <taxon>Geometridae</taxon>
        <taxon>Larentiinae</taxon>
        <taxon>Operophtera</taxon>
    </lineage>
</organism>
<feature type="region of interest" description="Disordered" evidence="1">
    <location>
        <begin position="316"/>
        <end position="338"/>
    </location>
</feature>
<feature type="compositionally biased region" description="Low complexity" evidence="1">
    <location>
        <begin position="621"/>
        <end position="635"/>
    </location>
</feature>
<feature type="region of interest" description="Disordered" evidence="1">
    <location>
        <begin position="621"/>
        <end position="654"/>
    </location>
</feature>
<feature type="region of interest" description="Disordered" evidence="1">
    <location>
        <begin position="282"/>
        <end position="304"/>
    </location>
</feature>
<sequence>MLPDKLLKSACTCGHSKQSQSTQTNSVPVVKISKPPNKCARPPLPRDIDQSDKSSTTVFEFCEIIHDPESSKDFTLIKETVSVEVKPHLYDSEDDPSTTSSKEANRYKYCKEVIKPYLKLSGDCPGSEEELLRSVLNSVSEDFPDYQPCFEIFQGEKEISDNINSSGKTSISHVDGSSACLSAMEDQKENKKSKCIPISKSTENVTAPHCPKPAEESKEKVRECSPKPKCTKKKSVEGSKKKCAFESSSVKSEKEPSIGVTCENKPPTESCTDRCVKEPAIGIRSQTPPPEIGAACKNKSTPESCTDRCVKEPAIGIRSQTPTPEIGAACKNKSTPESCTDRCVKEPAIGIRSQTPTTEIGAACKKKSTPESCTNHCVKDPSIETRSQTPPPKIEATCENKSTPESCTDRCAKEPAIRVKSQNPSYFLTERCRDSDSLPNTTESEESFISKKNHQKTISTIKIAMEDFVCNVYNTTKDAVSLISIDCNKKVDKADTGDTQKCEETKGLTFNFFRRVDSLDKDDKGSDSSPELKKISDVIGNIKSKLSMLSDNISLSSISEGLKPSKFNDTSSPYDNPTPPKDVTNILPSTLAPASNSVFATIKEKIISFFCEEQIKPTLSLSRTSTIKSSSSETSSTEKSDESNKSDEHSQGDE</sequence>
<feature type="region of interest" description="Disordered" evidence="1">
    <location>
        <begin position="1"/>
        <end position="52"/>
    </location>
</feature>
<proteinExistence type="predicted"/>
<dbReference type="AlphaFoldDB" id="A0A0L7K3E8"/>
<reference evidence="2 3" key="1">
    <citation type="journal article" date="2015" name="Genome Biol. Evol.">
        <title>The genome of winter moth (Operophtera brumata) provides a genomic perspective on sexual dimorphism and phenology.</title>
        <authorList>
            <person name="Derks M.F."/>
            <person name="Smit S."/>
            <person name="Salis L."/>
            <person name="Schijlen E."/>
            <person name="Bossers A."/>
            <person name="Mateman C."/>
            <person name="Pijl A.S."/>
            <person name="de Ridder D."/>
            <person name="Groenen M.A."/>
            <person name="Visser M.E."/>
            <person name="Megens H.J."/>
        </authorList>
    </citation>
    <scope>NUCLEOTIDE SEQUENCE [LARGE SCALE GENOMIC DNA]</scope>
    <source>
        <strain evidence="2">WM2013NL</strain>
        <tissue evidence="2">Head and thorax</tissue>
    </source>
</reference>
<feature type="region of interest" description="Disordered" evidence="1">
    <location>
        <begin position="562"/>
        <end position="585"/>
    </location>
</feature>